<comment type="caution">
    <text evidence="6">The sequence shown here is derived from an EMBL/GenBank/DDBJ whole genome shotgun (WGS) entry which is preliminary data.</text>
</comment>
<evidence type="ECO:0000313" key="7">
    <source>
        <dbReference type="Proteomes" id="UP001155840"/>
    </source>
</evidence>
<evidence type="ECO:0000259" key="5">
    <source>
        <dbReference type="PROSITE" id="PS50893"/>
    </source>
</evidence>
<dbReference type="CDD" id="cd03219">
    <property type="entry name" value="ABC_Mj1267_LivG_branched"/>
    <property type="match status" value="1"/>
</dbReference>
<dbReference type="GO" id="GO:0016887">
    <property type="term" value="F:ATP hydrolysis activity"/>
    <property type="evidence" value="ECO:0007669"/>
    <property type="project" value="InterPro"/>
</dbReference>
<keyword evidence="4" id="KW-0732">Signal</keyword>
<dbReference type="Pfam" id="PF12399">
    <property type="entry name" value="BCA_ABC_TP_C"/>
    <property type="match status" value="1"/>
</dbReference>
<dbReference type="Gene3D" id="3.40.50.300">
    <property type="entry name" value="P-loop containing nucleotide triphosphate hydrolases"/>
    <property type="match status" value="1"/>
</dbReference>
<dbReference type="PROSITE" id="PS50893">
    <property type="entry name" value="ABC_TRANSPORTER_2"/>
    <property type="match status" value="1"/>
</dbReference>
<feature type="signal peptide" evidence="4">
    <location>
        <begin position="1"/>
        <end position="20"/>
    </location>
</feature>
<dbReference type="GO" id="GO:0005886">
    <property type="term" value="C:plasma membrane"/>
    <property type="evidence" value="ECO:0007669"/>
    <property type="project" value="TreeGrafter"/>
</dbReference>
<gene>
    <name evidence="6" type="ORF">G8E10_13440</name>
</gene>
<evidence type="ECO:0000313" key="6">
    <source>
        <dbReference type="EMBL" id="NHT76746.1"/>
    </source>
</evidence>
<dbReference type="InterPro" id="IPR032823">
    <property type="entry name" value="BCA_ABC_TP_C"/>
</dbReference>
<dbReference type="SMART" id="SM00382">
    <property type="entry name" value="AAA"/>
    <property type="match status" value="1"/>
</dbReference>
<dbReference type="Proteomes" id="UP001155840">
    <property type="component" value="Unassembled WGS sequence"/>
</dbReference>
<dbReference type="InterPro" id="IPR003593">
    <property type="entry name" value="AAA+_ATPase"/>
</dbReference>
<dbReference type="InterPro" id="IPR027417">
    <property type="entry name" value="P-loop_NTPase"/>
</dbReference>
<dbReference type="GO" id="GO:0005524">
    <property type="term" value="F:ATP binding"/>
    <property type="evidence" value="ECO:0007669"/>
    <property type="project" value="UniProtKB-KW"/>
</dbReference>
<keyword evidence="3 6" id="KW-0067">ATP-binding</keyword>
<dbReference type="PANTHER" id="PTHR45772:SF1">
    <property type="entry name" value="ABC TRANSPORTER ATP-BINDING PROTEIN"/>
    <property type="match status" value="1"/>
</dbReference>
<dbReference type="InterPro" id="IPR003439">
    <property type="entry name" value="ABC_transporter-like_ATP-bd"/>
</dbReference>
<protein>
    <submittedName>
        <fullName evidence="6">ABC transporter ATP-binding protein</fullName>
    </submittedName>
</protein>
<dbReference type="AlphaFoldDB" id="A0AA44CCS3"/>
<evidence type="ECO:0000256" key="2">
    <source>
        <dbReference type="ARBA" id="ARBA00022741"/>
    </source>
</evidence>
<keyword evidence="2" id="KW-0547">Nucleotide-binding</keyword>
<proteinExistence type="predicted"/>
<keyword evidence="1" id="KW-0813">Transport</keyword>
<keyword evidence="7" id="KW-1185">Reference proteome</keyword>
<feature type="chain" id="PRO_5041356738" evidence="4">
    <location>
        <begin position="21"/>
        <end position="324"/>
    </location>
</feature>
<evidence type="ECO:0000256" key="3">
    <source>
        <dbReference type="ARBA" id="ARBA00022840"/>
    </source>
</evidence>
<dbReference type="FunFam" id="3.40.50.300:FF:000421">
    <property type="entry name" value="Branched-chain amino acid ABC transporter ATP-binding protein"/>
    <property type="match status" value="1"/>
</dbReference>
<sequence>MTLVLTGASAGAWIAASAVAFETAPRARPSLVADADADAQVHPAAKLPVGVAPSAGDAVLELDGVSLSFGGVSALSEVDISVRRGEILAIIGPNGAGKSSIVNIISGVYRADRGHVLLKGQRYGQVPTQRLAGLGVARTFQNLALFPGLSVLDNVVAGRAHTVRSSFIEQIAGFGRARRERLDARARAIDVIDFLQLSSLVDRPVGTLPYGLQKRVELARALVAEPDILLLDEPMAGMTATEKNEMAGFVRAARDRFGTTVVLIEHDIGVVMSLSDRVAVFDHGRNIALGTPAEVQRDPRVIDAYLGIADADDGDDDVARGEDL</sequence>
<dbReference type="RefSeq" id="WP_167129608.1">
    <property type="nucleotide sequence ID" value="NZ_JAANCM010000006.1"/>
</dbReference>
<dbReference type="EMBL" id="JAANCM010000006">
    <property type="protein sequence ID" value="NHT76746.1"/>
    <property type="molecule type" value="Genomic_DNA"/>
</dbReference>
<evidence type="ECO:0000256" key="1">
    <source>
        <dbReference type="ARBA" id="ARBA00022448"/>
    </source>
</evidence>
<reference evidence="6" key="1">
    <citation type="submission" date="2020-03" db="EMBL/GenBank/DDBJ databases">
        <title>Ferranicluibacter endophyticum gen. nov., sp. nov., a new genus isolated from Rubus ulmifolius Schott. stem.</title>
        <authorList>
            <person name="Roca-Couso R."/>
            <person name="Flores-Felix J.D."/>
            <person name="Igual J.M."/>
            <person name="Rivas R."/>
        </authorList>
    </citation>
    <scope>NUCLEOTIDE SEQUENCE</scope>
    <source>
        <strain evidence="6">CRRU44</strain>
    </source>
</reference>
<organism evidence="6 7">
    <name type="scientific">Ferranicluibacter rubi</name>
    <dbReference type="NCBI Taxonomy" id="2715133"/>
    <lineage>
        <taxon>Bacteria</taxon>
        <taxon>Pseudomonadati</taxon>
        <taxon>Pseudomonadota</taxon>
        <taxon>Alphaproteobacteria</taxon>
        <taxon>Hyphomicrobiales</taxon>
        <taxon>Rhizobiaceae</taxon>
        <taxon>Ferranicluibacter</taxon>
    </lineage>
</organism>
<dbReference type="Pfam" id="PF00005">
    <property type="entry name" value="ABC_tran"/>
    <property type="match status" value="1"/>
</dbReference>
<name>A0AA44CCS3_9HYPH</name>
<evidence type="ECO:0000256" key="4">
    <source>
        <dbReference type="SAM" id="SignalP"/>
    </source>
</evidence>
<dbReference type="InterPro" id="IPR051120">
    <property type="entry name" value="ABC_AA/LPS_Transport"/>
</dbReference>
<accession>A0AA44CCS3</accession>
<dbReference type="PANTHER" id="PTHR45772">
    <property type="entry name" value="CONSERVED COMPONENT OF ABC TRANSPORTER FOR NATURAL AMINO ACIDS-RELATED"/>
    <property type="match status" value="1"/>
</dbReference>
<dbReference type="SUPFAM" id="SSF52540">
    <property type="entry name" value="P-loop containing nucleoside triphosphate hydrolases"/>
    <property type="match status" value="1"/>
</dbReference>
<feature type="domain" description="ABC transporter" evidence="5">
    <location>
        <begin position="60"/>
        <end position="308"/>
    </location>
</feature>